<dbReference type="GO" id="GO:0004565">
    <property type="term" value="F:beta-galactosidase activity"/>
    <property type="evidence" value="ECO:0007669"/>
    <property type="project" value="InterPro"/>
</dbReference>
<dbReference type="SUPFAM" id="SSF51445">
    <property type="entry name" value="(Trans)glycosidases"/>
    <property type="match status" value="1"/>
</dbReference>
<evidence type="ECO:0000313" key="10">
    <source>
        <dbReference type="Proteomes" id="UP000806542"/>
    </source>
</evidence>
<dbReference type="Proteomes" id="UP000806542">
    <property type="component" value="Unassembled WGS sequence"/>
</dbReference>
<dbReference type="InterPro" id="IPR031330">
    <property type="entry name" value="Gly_Hdrlase_35_cat"/>
</dbReference>
<organism evidence="9 10">
    <name type="scientific">Ructibacterium gallinarum</name>
    <dbReference type="NCBI Taxonomy" id="2779355"/>
    <lineage>
        <taxon>Bacteria</taxon>
        <taxon>Bacillati</taxon>
        <taxon>Bacillota</taxon>
        <taxon>Clostridia</taxon>
        <taxon>Eubacteriales</taxon>
        <taxon>Oscillospiraceae</taxon>
        <taxon>Ructibacterium</taxon>
    </lineage>
</organism>
<proteinExistence type="inferred from homology"/>
<dbReference type="Gene3D" id="2.60.120.260">
    <property type="entry name" value="Galactose-binding domain-like"/>
    <property type="match status" value="2"/>
</dbReference>
<reference evidence="9" key="1">
    <citation type="submission" date="2020-10" db="EMBL/GenBank/DDBJ databases">
        <title>ChiBAC.</title>
        <authorList>
            <person name="Zenner C."/>
            <person name="Hitch T.C.A."/>
            <person name="Clavel T."/>
        </authorList>
    </citation>
    <scope>NUCLEOTIDE SEQUENCE</scope>
    <source>
        <strain evidence="9">DSM 107454</strain>
    </source>
</reference>
<dbReference type="GO" id="GO:0005975">
    <property type="term" value="P:carbohydrate metabolic process"/>
    <property type="evidence" value="ECO:0007669"/>
    <property type="project" value="InterPro"/>
</dbReference>
<feature type="active site" description="Nucleophile" evidence="4">
    <location>
        <position position="234"/>
    </location>
</feature>
<sequence>MYLEINKDGFKLDGKKFYIASGDMHYFRYYNQDAWKRRLQLMKDFGLTCVQTYVPWNMHEPEKGHFCFEGRLDIEAFFKTCVAFGLKILLRPSVYMCGEWDFGGLPYWLLKEYDSKVRTTDEKFMRHVRDYYQVLFPKIVPYLSTNGGPIIAMAIENEYGSYGTEYTYIEKIRDLYIENGIDVPFYCADGFEEYKMKTGSPKDIMTALDVGDLTDIAKENIEQYQPDKPIFISEFWGGKGQQVGGQFMREPADEVAERYRHLLNRNAYANFYMFCGGTNFGFMNGATEGRYRSDSPNSPNRYIPYATSYDVDAPVSENGIPTRKYYELKKVLCEKLGKEYEETKYEYRTQQVGNIALTEYASVFENLEALCRTHKHCGSTQTMENMGQDYGFILYSTYISHTDDCKRNIRLYGLADRASIYGNGRYLGTYMRDVESELITFYVPEEGMKLDIFVENMGRICYGYRMAEDRKGIREFVKIGVYLHDETEDIHNYKQQTGFDIYTLPMNDLSKLQYLPTSEYIRDEKPAFFKGTFQAEPGIDSFVDMEKWTKGNVWINGFNLGRYWSIGPQLTLYVPGELLQKENTIEILELHKPAEQLSVDMIEEAILDSLDCNVDYNGNKITGEVKESARN</sequence>
<evidence type="ECO:0000313" key="9">
    <source>
        <dbReference type="EMBL" id="MBE5039569.1"/>
    </source>
</evidence>
<dbReference type="Pfam" id="PF21317">
    <property type="entry name" value="BetaGal_ABD_1"/>
    <property type="match status" value="1"/>
</dbReference>
<evidence type="ECO:0000256" key="2">
    <source>
        <dbReference type="ARBA" id="ARBA00022801"/>
    </source>
</evidence>
<dbReference type="InterPro" id="IPR008979">
    <property type="entry name" value="Galactose-bd-like_sf"/>
</dbReference>
<dbReference type="SUPFAM" id="SSF49785">
    <property type="entry name" value="Galactose-binding domain-like"/>
    <property type="match status" value="1"/>
</dbReference>
<dbReference type="InterPro" id="IPR048912">
    <property type="entry name" value="BetaGal1-like_ABD1"/>
</dbReference>
<evidence type="ECO:0000259" key="6">
    <source>
        <dbReference type="Pfam" id="PF01301"/>
    </source>
</evidence>
<gene>
    <name evidence="9" type="ORF">INF28_03705</name>
</gene>
<protein>
    <submittedName>
        <fullName evidence="9">Beta-galactosidase</fullName>
    </submittedName>
</protein>
<dbReference type="InterPro" id="IPR048913">
    <property type="entry name" value="BetaGal_gal-bd"/>
</dbReference>
<evidence type="ECO:0000259" key="7">
    <source>
        <dbReference type="Pfam" id="PF21317"/>
    </source>
</evidence>
<dbReference type="InterPro" id="IPR017853">
    <property type="entry name" value="GH"/>
</dbReference>
<keyword evidence="2" id="KW-0378">Hydrolase</keyword>
<dbReference type="Pfam" id="PF21467">
    <property type="entry name" value="BetaGal_gal-bd"/>
    <property type="match status" value="1"/>
</dbReference>
<dbReference type="Pfam" id="PF01301">
    <property type="entry name" value="Glyco_hydro_35"/>
    <property type="match status" value="1"/>
</dbReference>
<dbReference type="InterPro" id="IPR026283">
    <property type="entry name" value="B-gal_1-like"/>
</dbReference>
<dbReference type="AlphaFoldDB" id="A0A9D5M2N8"/>
<feature type="domain" description="Beta-galactosidase 1-like first all-beta" evidence="7">
    <location>
        <begin position="381"/>
        <end position="480"/>
    </location>
</feature>
<dbReference type="PANTHER" id="PTHR23421">
    <property type="entry name" value="BETA-GALACTOSIDASE RELATED"/>
    <property type="match status" value="1"/>
</dbReference>
<dbReference type="InterPro" id="IPR001944">
    <property type="entry name" value="Glycoside_Hdrlase_35"/>
</dbReference>
<comment type="caution">
    <text evidence="9">The sequence shown here is derived from an EMBL/GenBank/DDBJ whole genome shotgun (WGS) entry which is preliminary data.</text>
</comment>
<comment type="similarity">
    <text evidence="1 5">Belongs to the glycosyl hydrolase 35 family.</text>
</comment>
<name>A0A9D5M2N8_9FIRM</name>
<keyword evidence="10" id="KW-1185">Reference proteome</keyword>
<dbReference type="PIRSF" id="PIRSF006336">
    <property type="entry name" value="B-gal"/>
    <property type="match status" value="1"/>
</dbReference>
<evidence type="ECO:0000256" key="3">
    <source>
        <dbReference type="ARBA" id="ARBA00023295"/>
    </source>
</evidence>
<feature type="domain" description="Beta-galactosidase galactose-binding" evidence="8">
    <location>
        <begin position="526"/>
        <end position="582"/>
    </location>
</feature>
<evidence type="ECO:0000256" key="4">
    <source>
        <dbReference type="PIRSR" id="PIRSR006336-1"/>
    </source>
</evidence>
<evidence type="ECO:0000256" key="1">
    <source>
        <dbReference type="ARBA" id="ARBA00009809"/>
    </source>
</evidence>
<feature type="active site" description="Proton donor" evidence="4">
    <location>
        <position position="158"/>
    </location>
</feature>
<keyword evidence="3" id="KW-0326">Glycosidase</keyword>
<dbReference type="PRINTS" id="PR00742">
    <property type="entry name" value="GLHYDRLASE35"/>
</dbReference>
<evidence type="ECO:0000256" key="5">
    <source>
        <dbReference type="RuleBase" id="RU003679"/>
    </source>
</evidence>
<dbReference type="RefSeq" id="WP_226392128.1">
    <property type="nucleotide sequence ID" value="NZ_JADCKB010000005.1"/>
</dbReference>
<evidence type="ECO:0000259" key="8">
    <source>
        <dbReference type="Pfam" id="PF21467"/>
    </source>
</evidence>
<dbReference type="EMBL" id="JADCKB010000005">
    <property type="protein sequence ID" value="MBE5039569.1"/>
    <property type="molecule type" value="Genomic_DNA"/>
</dbReference>
<feature type="domain" description="Glycoside hydrolase 35 catalytic" evidence="6">
    <location>
        <begin position="10"/>
        <end position="332"/>
    </location>
</feature>
<accession>A0A9D5M2N8</accession>
<dbReference type="Gene3D" id="3.20.20.80">
    <property type="entry name" value="Glycosidases"/>
    <property type="match status" value="1"/>
</dbReference>